<dbReference type="PANTHER" id="PTHR33164">
    <property type="entry name" value="TRANSCRIPTIONAL REGULATOR, MARR FAMILY"/>
    <property type="match status" value="1"/>
</dbReference>
<accession>A0A543DY12</accession>
<evidence type="ECO:0000259" key="1">
    <source>
        <dbReference type="PROSITE" id="PS50995"/>
    </source>
</evidence>
<dbReference type="GO" id="GO:0006950">
    <property type="term" value="P:response to stress"/>
    <property type="evidence" value="ECO:0007669"/>
    <property type="project" value="TreeGrafter"/>
</dbReference>
<organism evidence="2 3">
    <name type="scientific">Pseudonocardia kunmingensis</name>
    <dbReference type="NCBI Taxonomy" id="630975"/>
    <lineage>
        <taxon>Bacteria</taxon>
        <taxon>Bacillati</taxon>
        <taxon>Actinomycetota</taxon>
        <taxon>Actinomycetes</taxon>
        <taxon>Pseudonocardiales</taxon>
        <taxon>Pseudonocardiaceae</taxon>
        <taxon>Pseudonocardia</taxon>
    </lineage>
</organism>
<keyword evidence="3" id="KW-1185">Reference proteome</keyword>
<reference evidence="2 3" key="1">
    <citation type="submission" date="2019-06" db="EMBL/GenBank/DDBJ databases">
        <title>Sequencing the genomes of 1000 actinobacteria strains.</title>
        <authorList>
            <person name="Klenk H.-P."/>
        </authorList>
    </citation>
    <scope>NUCLEOTIDE SEQUENCE [LARGE SCALE GENOMIC DNA]</scope>
    <source>
        <strain evidence="2 3">DSM 45301</strain>
    </source>
</reference>
<dbReference type="InterPro" id="IPR036390">
    <property type="entry name" value="WH_DNA-bd_sf"/>
</dbReference>
<dbReference type="InterPro" id="IPR039422">
    <property type="entry name" value="MarR/SlyA-like"/>
</dbReference>
<dbReference type="InterPro" id="IPR036388">
    <property type="entry name" value="WH-like_DNA-bd_sf"/>
</dbReference>
<dbReference type="AlphaFoldDB" id="A0A543DY12"/>
<evidence type="ECO:0000313" key="3">
    <source>
        <dbReference type="Proteomes" id="UP000315677"/>
    </source>
</evidence>
<dbReference type="Gene3D" id="1.10.10.10">
    <property type="entry name" value="Winged helix-like DNA-binding domain superfamily/Winged helix DNA-binding domain"/>
    <property type="match status" value="1"/>
</dbReference>
<dbReference type="InterPro" id="IPR000835">
    <property type="entry name" value="HTH_MarR-typ"/>
</dbReference>
<protein>
    <submittedName>
        <fullName evidence="2">DNA-binding MarR family transcriptional regulator</fullName>
    </submittedName>
</protein>
<dbReference type="GO" id="GO:0003677">
    <property type="term" value="F:DNA binding"/>
    <property type="evidence" value="ECO:0007669"/>
    <property type="project" value="UniProtKB-KW"/>
</dbReference>
<dbReference type="SMART" id="SM00347">
    <property type="entry name" value="HTH_MARR"/>
    <property type="match status" value="1"/>
</dbReference>
<keyword evidence="2" id="KW-0238">DNA-binding</keyword>
<evidence type="ECO:0000313" key="2">
    <source>
        <dbReference type="EMBL" id="TQM14223.1"/>
    </source>
</evidence>
<dbReference type="PANTHER" id="PTHR33164:SF43">
    <property type="entry name" value="HTH-TYPE TRANSCRIPTIONAL REPRESSOR YETL"/>
    <property type="match status" value="1"/>
</dbReference>
<dbReference type="GO" id="GO:0003700">
    <property type="term" value="F:DNA-binding transcription factor activity"/>
    <property type="evidence" value="ECO:0007669"/>
    <property type="project" value="InterPro"/>
</dbReference>
<proteinExistence type="predicted"/>
<dbReference type="PROSITE" id="PS50995">
    <property type="entry name" value="HTH_MARR_2"/>
    <property type="match status" value="1"/>
</dbReference>
<name>A0A543DY12_9PSEU</name>
<gene>
    <name evidence="2" type="ORF">FB558_0983</name>
</gene>
<feature type="domain" description="HTH marR-type" evidence="1">
    <location>
        <begin position="1"/>
        <end position="137"/>
    </location>
</feature>
<comment type="caution">
    <text evidence="2">The sequence shown here is derived from an EMBL/GenBank/DDBJ whole genome shotgun (WGS) entry which is preliminary data.</text>
</comment>
<sequence length="150" mass="16198">MDSEAAAVVRAARELHAATEALLDAVAARYGVNRNDLRCLEILERDGPMTAGALAAASHLSPAAVTKVVDRLEGAGYVTRRASRDDRRAHIVEVSDAHADLRGAVWQPLLDDAGRLLGSRPARELHGLADDLRRLGELNRGHARRLSADR</sequence>
<dbReference type="SUPFAM" id="SSF46785">
    <property type="entry name" value="Winged helix' DNA-binding domain"/>
    <property type="match status" value="1"/>
</dbReference>
<dbReference type="RefSeq" id="WP_170231189.1">
    <property type="nucleotide sequence ID" value="NZ_VFPA01000001.1"/>
</dbReference>
<dbReference type="EMBL" id="VFPA01000001">
    <property type="protein sequence ID" value="TQM14223.1"/>
    <property type="molecule type" value="Genomic_DNA"/>
</dbReference>
<dbReference type="Proteomes" id="UP000315677">
    <property type="component" value="Unassembled WGS sequence"/>
</dbReference>
<dbReference type="Pfam" id="PF01047">
    <property type="entry name" value="MarR"/>
    <property type="match status" value="1"/>
</dbReference>